<dbReference type="HAMAP" id="MF_02071">
    <property type="entry name" value="RlpA"/>
    <property type="match status" value="1"/>
</dbReference>
<evidence type="ECO:0000256" key="3">
    <source>
        <dbReference type="ARBA" id="ARBA00023316"/>
    </source>
</evidence>
<dbReference type="PANTHER" id="PTHR34183:SF1">
    <property type="entry name" value="ENDOLYTIC PEPTIDOGLYCAN TRANSGLYCOSYLASE RLPA"/>
    <property type="match status" value="1"/>
</dbReference>
<evidence type="ECO:0000313" key="8">
    <source>
        <dbReference type="Proteomes" id="UP000722336"/>
    </source>
</evidence>
<dbReference type="InterPro" id="IPR012997">
    <property type="entry name" value="RplA"/>
</dbReference>
<keyword evidence="8" id="KW-1185">Reference proteome</keyword>
<evidence type="ECO:0000256" key="2">
    <source>
        <dbReference type="ARBA" id="ARBA00023239"/>
    </source>
</evidence>
<organism evidence="7 8">
    <name type="scientific">Pacificimonas pallii</name>
    <dbReference type="NCBI Taxonomy" id="2827236"/>
    <lineage>
        <taxon>Bacteria</taxon>
        <taxon>Pseudomonadati</taxon>
        <taxon>Pseudomonadota</taxon>
        <taxon>Alphaproteobacteria</taxon>
        <taxon>Sphingomonadales</taxon>
        <taxon>Sphingosinicellaceae</taxon>
        <taxon>Pacificimonas</taxon>
    </lineage>
</organism>
<evidence type="ECO:0000256" key="1">
    <source>
        <dbReference type="ARBA" id="ARBA00022729"/>
    </source>
</evidence>
<gene>
    <name evidence="4" type="primary">rlpA</name>
    <name evidence="7" type="ORF">KCG44_09070</name>
</gene>
<accession>A0ABS6SEU6</accession>
<name>A0ABS6SEU6_9SPHN</name>
<keyword evidence="3 4" id="KW-0961">Cell wall biogenesis/degradation</keyword>
<comment type="similarity">
    <text evidence="4 5">Belongs to the RlpA family.</text>
</comment>
<reference evidence="7 8" key="1">
    <citation type="submission" date="2021-04" db="EMBL/GenBank/DDBJ databases">
        <authorList>
            <person name="Pira H."/>
            <person name="Risdian C."/>
            <person name="Wink J."/>
        </authorList>
    </citation>
    <scope>NUCLEOTIDE SEQUENCE [LARGE SCALE GENOMIC DNA]</scope>
    <source>
        <strain evidence="7 8">WHA3</strain>
    </source>
</reference>
<comment type="function">
    <text evidence="4">Lytic transglycosylase with a strong preference for naked glycan strands that lack stem peptides.</text>
</comment>
<comment type="caution">
    <text evidence="7">The sequence shown here is derived from an EMBL/GenBank/DDBJ whole genome shotgun (WGS) entry which is preliminary data.</text>
</comment>
<dbReference type="Pfam" id="PF05036">
    <property type="entry name" value="SPOR"/>
    <property type="match status" value="1"/>
</dbReference>
<dbReference type="Pfam" id="PF03330">
    <property type="entry name" value="DPBB_1"/>
    <property type="match status" value="1"/>
</dbReference>
<dbReference type="PROSITE" id="PS51724">
    <property type="entry name" value="SPOR"/>
    <property type="match status" value="1"/>
</dbReference>
<dbReference type="EC" id="4.2.2.-" evidence="4"/>
<dbReference type="InterPro" id="IPR034718">
    <property type="entry name" value="RlpA"/>
</dbReference>
<sequence length="337" mass="35495">MRILPHRITGHCSAIIVPTITPSRWARWGILSALVGLSACAGAPDRGARTGVTPVHETGPVKIGKPYKIRGRWYHPADDHDYRETGTASWYGPKFHGKPTANGERFDQNGVSAAHRTLPLPSWVRVENLDNGREITVRVNDRGPFAHNRIIDLSRRAAQLLDMQRAGVARVRVTRVYPDGGERRVGARDIVAAAPPPTPPPTPPPLLPAKPAPETVVTAAAPTEAMVVRTVEIPGAVASARIAKAAAPAGAAKAAPAADRYRTIQVAALSDPARAAKLVAALAGIGGDLSARTETAPSGLVRVRMGPFLTGAEAETVLARLHAAGYGDARLVGTPIS</sequence>
<feature type="domain" description="SPOR" evidence="6">
    <location>
        <begin position="256"/>
        <end position="334"/>
    </location>
</feature>
<evidence type="ECO:0000313" key="7">
    <source>
        <dbReference type="EMBL" id="MBV7256933.1"/>
    </source>
</evidence>
<evidence type="ECO:0000259" key="6">
    <source>
        <dbReference type="PROSITE" id="PS51724"/>
    </source>
</evidence>
<proteinExistence type="inferred from homology"/>
<keyword evidence="1" id="KW-0732">Signal</keyword>
<dbReference type="PANTHER" id="PTHR34183">
    <property type="entry name" value="ENDOLYTIC PEPTIDOGLYCAN TRANSGLYCOSYLASE RLPA"/>
    <property type="match status" value="1"/>
</dbReference>
<protein>
    <recommendedName>
        <fullName evidence="4">Endolytic peptidoglycan transglycosylase RlpA</fullName>
        <ecNumber evidence="4">4.2.2.-</ecNumber>
    </recommendedName>
</protein>
<keyword evidence="2 4" id="KW-0456">Lyase</keyword>
<evidence type="ECO:0000256" key="5">
    <source>
        <dbReference type="RuleBase" id="RU003495"/>
    </source>
</evidence>
<dbReference type="CDD" id="cd22268">
    <property type="entry name" value="DPBB_RlpA-like"/>
    <property type="match status" value="1"/>
</dbReference>
<dbReference type="InterPro" id="IPR007730">
    <property type="entry name" value="SPOR-like_dom"/>
</dbReference>
<dbReference type="Proteomes" id="UP000722336">
    <property type="component" value="Unassembled WGS sequence"/>
</dbReference>
<dbReference type="InterPro" id="IPR009009">
    <property type="entry name" value="RlpA-like_DPBB"/>
</dbReference>
<dbReference type="EMBL" id="JAGSPA010000003">
    <property type="protein sequence ID" value="MBV7256933.1"/>
    <property type="molecule type" value="Genomic_DNA"/>
</dbReference>
<evidence type="ECO:0000256" key="4">
    <source>
        <dbReference type="HAMAP-Rule" id="MF_02071"/>
    </source>
</evidence>
<dbReference type="NCBIfam" id="TIGR00413">
    <property type="entry name" value="rlpA"/>
    <property type="match status" value="1"/>
</dbReference>